<dbReference type="InterPro" id="IPR019428">
    <property type="entry name" value="7TM_GPCR_serpentine_rcpt_Str"/>
</dbReference>
<feature type="transmembrane region" description="Helical" evidence="1">
    <location>
        <begin position="59"/>
        <end position="79"/>
    </location>
</feature>
<reference evidence="3" key="1">
    <citation type="submission" date="2017-02" db="UniProtKB">
        <authorList>
            <consortium name="WormBaseParasite"/>
        </authorList>
    </citation>
    <scope>IDENTIFICATION</scope>
</reference>
<dbReference type="Proteomes" id="UP000046392">
    <property type="component" value="Unplaced"/>
</dbReference>
<dbReference type="WBParaSite" id="SPAL_0000380400.1">
    <property type="protein sequence ID" value="SPAL_0000380400.1"/>
    <property type="gene ID" value="SPAL_0000380400"/>
</dbReference>
<feature type="transmembrane region" description="Helical" evidence="1">
    <location>
        <begin position="99"/>
        <end position="126"/>
    </location>
</feature>
<sequence length="329" mass="37762">MSLLSIHYSTPTFIHFVFGHILCSSGIIINAIVIGFTFKKSNMNDNMEQRFITRANSFINLYSTLICLIVHPQIEIIQNKILFRCYGFGGNVKNDGGRLFLVGIFIFSYVMILSSVSVGLLFRYNILCKRILLSKSKLIRFYFICFGYSICSSILYSSNFSPNVPMNFRTEADLNESIWKYEEPPFWDHVLINRENNILLLLSLILYVSLTISSYTIITYFVVKMKKLMRNNKNIFSTKTIILQKQLNTILNVQSITPIIVILLPILFGIILILSKVRANGFALFIILGLESVPFFNGLSVIILTKEYRIGRKCTKITIKKTISKIFVM</sequence>
<organism evidence="2 3">
    <name type="scientific">Strongyloides papillosus</name>
    <name type="common">Intestinal threadworm</name>
    <dbReference type="NCBI Taxonomy" id="174720"/>
    <lineage>
        <taxon>Eukaryota</taxon>
        <taxon>Metazoa</taxon>
        <taxon>Ecdysozoa</taxon>
        <taxon>Nematoda</taxon>
        <taxon>Chromadorea</taxon>
        <taxon>Rhabditida</taxon>
        <taxon>Tylenchina</taxon>
        <taxon>Panagrolaimomorpha</taxon>
        <taxon>Strongyloidoidea</taxon>
        <taxon>Strongyloididae</taxon>
        <taxon>Strongyloides</taxon>
    </lineage>
</organism>
<dbReference type="Pfam" id="PF10326">
    <property type="entry name" value="7TM_GPCR_Str"/>
    <property type="match status" value="1"/>
</dbReference>
<name>A0A0N5BCQ9_STREA</name>
<dbReference type="PANTHER" id="PTHR22943">
    <property type="entry name" value="7-TRANSMEMBRANE DOMAIN RECEPTOR C.ELEGANS"/>
    <property type="match status" value="1"/>
</dbReference>
<feature type="transmembrane region" description="Helical" evidence="1">
    <location>
        <begin position="12"/>
        <end position="38"/>
    </location>
</feature>
<feature type="transmembrane region" description="Helical" evidence="1">
    <location>
        <begin position="281"/>
        <end position="304"/>
    </location>
</feature>
<proteinExistence type="predicted"/>
<feature type="transmembrane region" description="Helical" evidence="1">
    <location>
        <begin position="138"/>
        <end position="156"/>
    </location>
</feature>
<keyword evidence="1" id="KW-0472">Membrane</keyword>
<accession>A0A0N5BCQ9</accession>
<protein>
    <submittedName>
        <fullName evidence="3">G_PROTEIN_RECEP_F1_2 domain-containing protein</fullName>
    </submittedName>
</protein>
<dbReference type="AlphaFoldDB" id="A0A0N5BCQ9"/>
<keyword evidence="1" id="KW-0812">Transmembrane</keyword>
<evidence type="ECO:0000256" key="1">
    <source>
        <dbReference type="SAM" id="Phobius"/>
    </source>
</evidence>
<evidence type="ECO:0000313" key="3">
    <source>
        <dbReference type="WBParaSite" id="SPAL_0000380400.1"/>
    </source>
</evidence>
<dbReference type="PANTHER" id="PTHR22943:SF248">
    <property type="entry name" value="SEVEN TM RECEPTOR"/>
    <property type="match status" value="1"/>
</dbReference>
<feature type="transmembrane region" description="Helical" evidence="1">
    <location>
        <begin position="255"/>
        <end position="275"/>
    </location>
</feature>
<feature type="transmembrane region" description="Helical" evidence="1">
    <location>
        <begin position="198"/>
        <end position="223"/>
    </location>
</feature>
<keyword evidence="2" id="KW-1185">Reference proteome</keyword>
<evidence type="ECO:0000313" key="2">
    <source>
        <dbReference type="Proteomes" id="UP000046392"/>
    </source>
</evidence>
<keyword evidence="1" id="KW-1133">Transmembrane helix</keyword>